<evidence type="ECO:0000259" key="10">
    <source>
        <dbReference type="Pfam" id="PF01035"/>
    </source>
</evidence>
<protein>
    <recommendedName>
        <fullName evidence="9">Methylated-DNA--protein-cysteine methyltransferase</fullName>
        <ecNumber evidence="9">2.1.1.63</ecNumber>
    </recommendedName>
    <alternativeName>
        <fullName evidence="9">6-O-methylguanine-DNA methyltransferase</fullName>
        <shortName evidence="9">MGMT</shortName>
    </alternativeName>
    <alternativeName>
        <fullName evidence="9">O-6-methylguanine-DNA-alkyltransferase</fullName>
    </alternativeName>
</protein>
<dbReference type="InterPro" id="IPR036388">
    <property type="entry name" value="WH-like_DNA-bd_sf"/>
</dbReference>
<evidence type="ECO:0000256" key="2">
    <source>
        <dbReference type="ARBA" id="ARBA00008711"/>
    </source>
</evidence>
<evidence type="ECO:0000313" key="11">
    <source>
        <dbReference type="EMBL" id="OAA31182.1"/>
    </source>
</evidence>
<keyword evidence="3 9" id="KW-0963">Cytoplasm</keyword>
<comment type="catalytic activity">
    <reaction evidence="8 9">
        <text>a 6-O-methyl-2'-deoxyguanosine in DNA + L-cysteinyl-[protein] = S-methyl-L-cysteinyl-[protein] + a 2'-deoxyguanosine in DNA</text>
        <dbReference type="Rhea" id="RHEA:24000"/>
        <dbReference type="Rhea" id="RHEA-COMP:10131"/>
        <dbReference type="Rhea" id="RHEA-COMP:10132"/>
        <dbReference type="Rhea" id="RHEA-COMP:11367"/>
        <dbReference type="Rhea" id="RHEA-COMP:11368"/>
        <dbReference type="ChEBI" id="CHEBI:29950"/>
        <dbReference type="ChEBI" id="CHEBI:82612"/>
        <dbReference type="ChEBI" id="CHEBI:85445"/>
        <dbReference type="ChEBI" id="CHEBI:85448"/>
        <dbReference type="EC" id="2.1.1.63"/>
    </reaction>
</comment>
<keyword evidence="7 9" id="KW-0234">DNA repair</keyword>
<dbReference type="EMBL" id="JFHK01000004">
    <property type="protein sequence ID" value="OAA31182.1"/>
    <property type="molecule type" value="Genomic_DNA"/>
</dbReference>
<gene>
    <name evidence="11" type="ORF">AT15_06705</name>
</gene>
<dbReference type="PANTHER" id="PTHR10815:SF13">
    <property type="entry name" value="METHYLATED-DNA--PROTEIN-CYSTEINE METHYLTRANSFERASE"/>
    <property type="match status" value="1"/>
</dbReference>
<evidence type="ECO:0000256" key="3">
    <source>
        <dbReference type="ARBA" id="ARBA00022490"/>
    </source>
</evidence>
<evidence type="ECO:0000256" key="5">
    <source>
        <dbReference type="ARBA" id="ARBA00022679"/>
    </source>
</evidence>
<evidence type="ECO:0000313" key="12">
    <source>
        <dbReference type="Proteomes" id="UP000077339"/>
    </source>
</evidence>
<comment type="catalytic activity">
    <reaction evidence="1 9">
        <text>a 4-O-methyl-thymidine in DNA + L-cysteinyl-[protein] = a thymidine in DNA + S-methyl-L-cysteinyl-[protein]</text>
        <dbReference type="Rhea" id="RHEA:53428"/>
        <dbReference type="Rhea" id="RHEA-COMP:10131"/>
        <dbReference type="Rhea" id="RHEA-COMP:10132"/>
        <dbReference type="Rhea" id="RHEA-COMP:13555"/>
        <dbReference type="Rhea" id="RHEA-COMP:13556"/>
        <dbReference type="ChEBI" id="CHEBI:29950"/>
        <dbReference type="ChEBI" id="CHEBI:82612"/>
        <dbReference type="ChEBI" id="CHEBI:137386"/>
        <dbReference type="ChEBI" id="CHEBI:137387"/>
        <dbReference type="EC" id="2.1.1.63"/>
    </reaction>
</comment>
<evidence type="ECO:0000256" key="9">
    <source>
        <dbReference type="HAMAP-Rule" id="MF_00772"/>
    </source>
</evidence>
<feature type="active site" description="Nucleophile; methyl group acceptor" evidence="9">
    <location>
        <position position="111"/>
    </location>
</feature>
<dbReference type="GO" id="GO:0006307">
    <property type="term" value="P:DNA alkylation repair"/>
    <property type="evidence" value="ECO:0007669"/>
    <property type="project" value="UniProtKB-UniRule"/>
</dbReference>
<dbReference type="CDD" id="cd06445">
    <property type="entry name" value="ATase"/>
    <property type="match status" value="1"/>
</dbReference>
<reference evidence="11 12" key="1">
    <citation type="submission" date="2014-02" db="EMBL/GenBank/DDBJ databases">
        <title>Kosmotoga genome sequencing.</title>
        <authorList>
            <person name="Pollo S.M."/>
            <person name="Charchuk R."/>
            <person name="Nesbo C.L."/>
        </authorList>
    </citation>
    <scope>NUCLEOTIDE SEQUENCE [LARGE SCALE GENOMIC DNA]</scope>
    <source>
        <strain evidence="11 12">S304</strain>
    </source>
</reference>
<keyword evidence="12" id="KW-1185">Reference proteome</keyword>
<keyword evidence="6 9" id="KW-0227">DNA damage</keyword>
<dbReference type="Proteomes" id="UP000077339">
    <property type="component" value="Unassembled WGS sequence"/>
</dbReference>
<comment type="similarity">
    <text evidence="2 9">Belongs to the MGMT family.</text>
</comment>
<dbReference type="STRING" id="1453497.AT15_06705"/>
<dbReference type="InterPro" id="IPR001497">
    <property type="entry name" value="MethylDNA_cys_MeTrfase_AS"/>
</dbReference>
<evidence type="ECO:0000256" key="8">
    <source>
        <dbReference type="ARBA" id="ARBA00049348"/>
    </source>
</evidence>
<accession>A0A176K2E0</accession>
<keyword evidence="5 9" id="KW-0808">Transferase</keyword>
<dbReference type="InterPro" id="IPR023546">
    <property type="entry name" value="MGMT"/>
</dbReference>
<dbReference type="PANTHER" id="PTHR10815">
    <property type="entry name" value="METHYLATED-DNA--PROTEIN-CYSTEINE METHYLTRANSFERASE"/>
    <property type="match status" value="1"/>
</dbReference>
<comment type="caution">
    <text evidence="11">The sequence shown here is derived from an EMBL/GenBank/DDBJ whole genome shotgun (WGS) entry which is preliminary data.</text>
</comment>
<comment type="subcellular location">
    <subcellularLocation>
        <location evidence="9">Cytoplasm</location>
    </subcellularLocation>
</comment>
<dbReference type="GO" id="GO:0003908">
    <property type="term" value="F:methylated-DNA-[protein]-cysteine S-methyltransferase activity"/>
    <property type="evidence" value="ECO:0007669"/>
    <property type="project" value="UniProtKB-UniRule"/>
</dbReference>
<feature type="domain" description="Methylated-DNA-[protein]-cysteine S-methyltransferase DNA binding" evidence="10">
    <location>
        <begin position="60"/>
        <end position="139"/>
    </location>
</feature>
<dbReference type="FunFam" id="1.10.10.10:FF:000214">
    <property type="entry name" value="Methylated-DNA--protein-cysteine methyltransferase"/>
    <property type="match status" value="1"/>
</dbReference>
<dbReference type="Gene3D" id="1.10.10.10">
    <property type="entry name" value="Winged helix-like DNA-binding domain superfamily/Winged helix DNA-binding domain"/>
    <property type="match status" value="1"/>
</dbReference>
<dbReference type="PROSITE" id="PS00374">
    <property type="entry name" value="MGMT"/>
    <property type="match status" value="1"/>
</dbReference>
<evidence type="ECO:0000256" key="4">
    <source>
        <dbReference type="ARBA" id="ARBA00022603"/>
    </source>
</evidence>
<proteinExistence type="inferred from homology"/>
<dbReference type="EC" id="2.1.1.63" evidence="9"/>
<dbReference type="SUPFAM" id="SSF46767">
    <property type="entry name" value="Methylated DNA-protein cysteine methyltransferase, C-terminal domain"/>
    <property type="match status" value="1"/>
</dbReference>
<dbReference type="NCBIfam" id="TIGR00589">
    <property type="entry name" value="ogt"/>
    <property type="match status" value="1"/>
</dbReference>
<comment type="function">
    <text evidence="9">Involved in the cellular defense against the biological effects of O6-methylguanine (O6-MeG) and O4-methylthymine (O4-MeT) in DNA. Repairs the methylated nucleobase in DNA by stoichiometrically transferring the methyl group to a cysteine residue in the enzyme. This is a suicide reaction: the enzyme is irreversibly inactivated.</text>
</comment>
<dbReference type="Pfam" id="PF01035">
    <property type="entry name" value="DNA_binding_1"/>
    <property type="match status" value="1"/>
</dbReference>
<sequence length="144" mass="15899">MNISPGSVTLTVDSGKLISVKLSKELLPEKVLSPFTDQFMEYFSGKRMRFDLPYLLELPEFSMKVLEFIKEIPYGSCLTYKQVAEKIGKPGAARAVGQAMSRNPLPIFLPCHRVVGKKGLGGYTGGLEWKIYLLNLEGAAVAAR</sequence>
<evidence type="ECO:0000256" key="6">
    <source>
        <dbReference type="ARBA" id="ARBA00022763"/>
    </source>
</evidence>
<keyword evidence="4 9" id="KW-0489">Methyltransferase</keyword>
<dbReference type="AlphaFoldDB" id="A0A176K2E0"/>
<dbReference type="PATRIC" id="fig|1453497.3.peg.1338"/>
<comment type="miscellaneous">
    <text evidence="9">This enzyme catalyzes only one turnover and therefore is not strictly catalytic. According to one definition, an enzyme is a biocatalyst that acts repeatedly and over many reaction cycles.</text>
</comment>
<dbReference type="HAMAP" id="MF_00772">
    <property type="entry name" value="OGT"/>
    <property type="match status" value="1"/>
</dbReference>
<dbReference type="InterPro" id="IPR036217">
    <property type="entry name" value="MethylDNA_cys_MeTrfase_DNAb"/>
</dbReference>
<dbReference type="GO" id="GO:0005737">
    <property type="term" value="C:cytoplasm"/>
    <property type="evidence" value="ECO:0007669"/>
    <property type="project" value="UniProtKB-SubCell"/>
</dbReference>
<dbReference type="GO" id="GO:0032259">
    <property type="term" value="P:methylation"/>
    <property type="evidence" value="ECO:0007669"/>
    <property type="project" value="UniProtKB-KW"/>
</dbReference>
<organism evidence="11 12">
    <name type="scientific">Kosmotoga arenicorallina S304</name>
    <dbReference type="NCBI Taxonomy" id="1453497"/>
    <lineage>
        <taxon>Bacteria</taxon>
        <taxon>Thermotogati</taxon>
        <taxon>Thermotogota</taxon>
        <taxon>Thermotogae</taxon>
        <taxon>Kosmotogales</taxon>
        <taxon>Kosmotogaceae</taxon>
        <taxon>Kosmotoga</taxon>
    </lineage>
</organism>
<name>A0A176K2E0_9BACT</name>
<evidence type="ECO:0000256" key="1">
    <source>
        <dbReference type="ARBA" id="ARBA00001286"/>
    </source>
</evidence>
<dbReference type="InterPro" id="IPR014048">
    <property type="entry name" value="MethylDNA_cys_MeTrfase_DNA-bd"/>
</dbReference>
<evidence type="ECO:0000256" key="7">
    <source>
        <dbReference type="ARBA" id="ARBA00023204"/>
    </source>
</evidence>